<evidence type="ECO:0000256" key="1">
    <source>
        <dbReference type="SAM" id="MobiDB-lite"/>
    </source>
</evidence>
<dbReference type="AlphaFoldDB" id="A0A1L7WRJ0"/>
<dbReference type="Proteomes" id="UP000184330">
    <property type="component" value="Unassembled WGS sequence"/>
</dbReference>
<reference evidence="2 3" key="1">
    <citation type="submission" date="2016-03" db="EMBL/GenBank/DDBJ databases">
        <authorList>
            <person name="Ploux O."/>
        </authorList>
    </citation>
    <scope>NUCLEOTIDE SEQUENCE [LARGE SCALE GENOMIC DNA]</scope>
    <source>
        <strain evidence="2 3">UAMH 11012</strain>
    </source>
</reference>
<evidence type="ECO:0000313" key="3">
    <source>
        <dbReference type="Proteomes" id="UP000184330"/>
    </source>
</evidence>
<proteinExistence type="predicted"/>
<evidence type="ECO:0000313" key="2">
    <source>
        <dbReference type="EMBL" id="CZR55381.1"/>
    </source>
</evidence>
<sequence length="262" mass="29447">MTKVNTSATSRAANLGGSPSKSAMCPRPVMQPTSDHIDPNPKQTSSTMMHISYDPVISLSISMLLPLLLPDEYPKSIYAIRRRESTFGRAIRRAKLRVKKLESLLFKPTPSQALIEIGDGASQIKRTVGIYEAIHHSDYFMNALKAGWDNSRTRLLHLEDSHEQSWALFEKLIRQGHFSADDIIVIETAPLSSIETSLLPSSFSFGMEMGNKEGIQHGRGDIAIVRLIQAYLLGQHLEAPAFCNEIMYFFIPRYRHFITTNN</sequence>
<dbReference type="EMBL" id="FJOG01000006">
    <property type="protein sequence ID" value="CZR55381.1"/>
    <property type="molecule type" value="Genomic_DNA"/>
</dbReference>
<accession>A0A1L7WRJ0</accession>
<organism evidence="2 3">
    <name type="scientific">Phialocephala subalpina</name>
    <dbReference type="NCBI Taxonomy" id="576137"/>
    <lineage>
        <taxon>Eukaryota</taxon>
        <taxon>Fungi</taxon>
        <taxon>Dikarya</taxon>
        <taxon>Ascomycota</taxon>
        <taxon>Pezizomycotina</taxon>
        <taxon>Leotiomycetes</taxon>
        <taxon>Helotiales</taxon>
        <taxon>Mollisiaceae</taxon>
        <taxon>Phialocephala</taxon>
        <taxon>Phialocephala fortinii species complex</taxon>
    </lineage>
</organism>
<dbReference type="OrthoDB" id="3526372at2759"/>
<gene>
    <name evidence="2" type="ORF">PAC_05268</name>
</gene>
<protein>
    <submittedName>
        <fullName evidence="2">Uncharacterized protein</fullName>
    </submittedName>
</protein>
<keyword evidence="3" id="KW-1185">Reference proteome</keyword>
<name>A0A1L7WRJ0_9HELO</name>
<feature type="compositionally biased region" description="Polar residues" evidence="1">
    <location>
        <begin position="1"/>
        <end position="21"/>
    </location>
</feature>
<feature type="region of interest" description="Disordered" evidence="1">
    <location>
        <begin position="1"/>
        <end position="45"/>
    </location>
</feature>